<dbReference type="InterPro" id="IPR050671">
    <property type="entry name" value="CD300_family_receptors"/>
</dbReference>
<dbReference type="InterPro" id="IPR013783">
    <property type="entry name" value="Ig-like_fold"/>
</dbReference>
<accession>A0A8U8BS76</accession>
<sequence>NRLVVLPSPSPHLILPGLQGQAPGAQRRREGDTLYIQCPYAGRIIGQQTKYWCLLENGGCKDLVNTYRKQSQDGRIQIKDDTATETVSVTMSGLKAEDSGTYFCAIYKYYNEYPRLRMISLIVFRGEYLHPTQRHCDRHHGAAAGAGLGRVLVRTAGRLQAAPHGGDHTQRFQGWVLVFLPIQLDRTCLSLSGPCC</sequence>
<dbReference type="SMART" id="SM00406">
    <property type="entry name" value="IGv"/>
    <property type="match status" value="1"/>
</dbReference>
<dbReference type="SMART" id="SM00409">
    <property type="entry name" value="IG"/>
    <property type="match status" value="1"/>
</dbReference>
<reference evidence="4" key="1">
    <citation type="submission" date="2020-02" db="EMBL/GenBank/DDBJ databases">
        <authorList>
            <person name="Enbody D E."/>
            <person name="Pettersson E M."/>
        </authorList>
    </citation>
    <scope>NUCLEOTIDE SEQUENCE [LARGE SCALE GENOMIC DNA]</scope>
</reference>
<evidence type="ECO:0000313" key="4">
    <source>
        <dbReference type="Ensembl" id="ENSCPVP00000004348.2"/>
    </source>
</evidence>
<dbReference type="SUPFAM" id="SSF48726">
    <property type="entry name" value="Immunoglobulin"/>
    <property type="match status" value="1"/>
</dbReference>
<dbReference type="PROSITE" id="PS50835">
    <property type="entry name" value="IG_LIKE"/>
    <property type="match status" value="1"/>
</dbReference>
<evidence type="ECO:0000256" key="2">
    <source>
        <dbReference type="ARBA" id="ARBA00022692"/>
    </source>
</evidence>
<dbReference type="AlphaFoldDB" id="A0A8C3Q572"/>
<dbReference type="InterPro" id="IPR007110">
    <property type="entry name" value="Ig-like_dom"/>
</dbReference>
<protein>
    <submittedName>
        <fullName evidence="4">Uncharacterized protein</fullName>
    </submittedName>
</protein>
<dbReference type="PANTHER" id="PTHR11860:SF87">
    <property type="entry name" value="CMRF35-LIKE MOLECULE 8"/>
    <property type="match status" value="1"/>
</dbReference>
<keyword evidence="5" id="KW-1185">Reference proteome</keyword>
<reference evidence="4" key="3">
    <citation type="submission" date="2025-09" db="UniProtKB">
        <authorList>
            <consortium name="Ensembl"/>
        </authorList>
    </citation>
    <scope>IDENTIFICATION</scope>
</reference>
<proteinExistence type="predicted"/>
<dbReference type="GO" id="GO:0005886">
    <property type="term" value="C:plasma membrane"/>
    <property type="evidence" value="ECO:0007669"/>
    <property type="project" value="TreeGrafter"/>
</dbReference>
<evidence type="ECO:0000256" key="1">
    <source>
        <dbReference type="ARBA" id="ARBA00004370"/>
    </source>
</evidence>
<dbReference type="Gene3D" id="2.60.40.10">
    <property type="entry name" value="Immunoglobulins"/>
    <property type="match status" value="1"/>
</dbReference>
<dbReference type="Pfam" id="PF07686">
    <property type="entry name" value="V-set"/>
    <property type="match status" value="1"/>
</dbReference>
<comment type="subcellular location">
    <subcellularLocation>
        <location evidence="1">Membrane</location>
    </subcellularLocation>
</comment>
<dbReference type="InterPro" id="IPR013106">
    <property type="entry name" value="Ig_V-set"/>
</dbReference>
<dbReference type="Ensembl" id="ENSCPVT00000004501.2">
    <property type="protein sequence ID" value="ENSCPVP00000004348.2"/>
    <property type="gene ID" value="ENSCPVG00000003203.2"/>
</dbReference>
<keyword evidence="2" id="KW-0812">Transmembrane</keyword>
<dbReference type="GO" id="GO:0004888">
    <property type="term" value="F:transmembrane signaling receptor activity"/>
    <property type="evidence" value="ECO:0007669"/>
    <property type="project" value="TreeGrafter"/>
</dbReference>
<dbReference type="InterPro" id="IPR003599">
    <property type="entry name" value="Ig_sub"/>
</dbReference>
<organism evidence="4 5">
    <name type="scientific">Geospiza parvula</name>
    <name type="common">Small tree-finch</name>
    <name type="synonym">Camarhynchus parvulus</name>
    <dbReference type="NCBI Taxonomy" id="87175"/>
    <lineage>
        <taxon>Eukaryota</taxon>
        <taxon>Metazoa</taxon>
        <taxon>Chordata</taxon>
        <taxon>Craniata</taxon>
        <taxon>Vertebrata</taxon>
        <taxon>Euteleostomi</taxon>
        <taxon>Archelosauria</taxon>
        <taxon>Archosauria</taxon>
        <taxon>Dinosauria</taxon>
        <taxon>Saurischia</taxon>
        <taxon>Theropoda</taxon>
        <taxon>Coelurosauria</taxon>
        <taxon>Aves</taxon>
        <taxon>Neognathae</taxon>
        <taxon>Neoaves</taxon>
        <taxon>Telluraves</taxon>
        <taxon>Australaves</taxon>
        <taxon>Passeriformes</taxon>
        <taxon>Thraupidae</taxon>
        <taxon>Camarhynchus</taxon>
    </lineage>
</organism>
<evidence type="ECO:0000313" key="5">
    <source>
        <dbReference type="Proteomes" id="UP000694382"/>
    </source>
</evidence>
<dbReference type="Proteomes" id="UP000694382">
    <property type="component" value="Chromosome 26"/>
</dbReference>
<name>A0A8C3Q572_GEOPR</name>
<evidence type="ECO:0000256" key="3">
    <source>
        <dbReference type="ARBA" id="ARBA00023136"/>
    </source>
</evidence>
<dbReference type="PANTHER" id="PTHR11860">
    <property type="entry name" value="POLYMERIC-IMMUNOGLOBULIN RECEPTOR"/>
    <property type="match status" value="1"/>
</dbReference>
<accession>A0A8C3Q572</accession>
<reference evidence="4" key="2">
    <citation type="submission" date="2025-08" db="UniProtKB">
        <authorList>
            <consortium name="Ensembl"/>
        </authorList>
    </citation>
    <scope>IDENTIFICATION</scope>
</reference>
<dbReference type="InterPro" id="IPR036179">
    <property type="entry name" value="Ig-like_dom_sf"/>
</dbReference>
<keyword evidence="3" id="KW-0472">Membrane</keyword>